<dbReference type="InterPro" id="IPR011706">
    <property type="entry name" value="Cu-oxidase_C"/>
</dbReference>
<dbReference type="PRINTS" id="PR00695">
    <property type="entry name" value="CUNO2RDTASE"/>
</dbReference>
<evidence type="ECO:0000259" key="15">
    <source>
        <dbReference type="Pfam" id="PF07732"/>
    </source>
</evidence>
<dbReference type="PANTHER" id="PTHR11709:SF394">
    <property type="entry name" value="FI03373P-RELATED"/>
    <property type="match status" value="1"/>
</dbReference>
<dbReference type="InterPro" id="IPR045087">
    <property type="entry name" value="Cu-oxidase_fam"/>
</dbReference>
<keyword evidence="12" id="KW-0732">Signal</keyword>
<dbReference type="Pfam" id="PF07731">
    <property type="entry name" value="Cu-oxidase_2"/>
    <property type="match status" value="1"/>
</dbReference>
<dbReference type="SUPFAM" id="SSF49503">
    <property type="entry name" value="Cupredoxins"/>
    <property type="match status" value="3"/>
</dbReference>
<feature type="domain" description="Blue (type 1) copper" evidence="13">
    <location>
        <begin position="102"/>
        <end position="145"/>
    </location>
</feature>
<dbReference type="CDD" id="cd00920">
    <property type="entry name" value="Cupredoxin"/>
    <property type="match status" value="1"/>
</dbReference>
<dbReference type="GO" id="GO:0050421">
    <property type="term" value="F:nitrite reductase (NO-forming) activity"/>
    <property type="evidence" value="ECO:0007669"/>
    <property type="project" value="UniProtKB-EC"/>
</dbReference>
<name>A0ABT2DHT7_9BURK</name>
<dbReference type="InterPro" id="IPR033138">
    <property type="entry name" value="Cu_oxidase_CS"/>
</dbReference>
<comment type="cofactor">
    <cofactor evidence="12">
        <name>Cu(+)</name>
        <dbReference type="ChEBI" id="CHEBI:49552"/>
    </cofactor>
    <text evidence="12">Binds 1 Cu(+) ion.</text>
</comment>
<dbReference type="EC" id="1.7.2.1" evidence="4 12"/>
<keyword evidence="8" id="KW-0574">Periplasm</keyword>
<feature type="chain" id="PRO_5044958625" description="Copper-containing nitrite reductase" evidence="12">
    <location>
        <begin position="26"/>
        <end position="466"/>
    </location>
</feature>
<comment type="subunit">
    <text evidence="3 12">Homotrimer.</text>
</comment>
<dbReference type="CDD" id="cd11020">
    <property type="entry name" value="CuRO_1_CuNIR"/>
    <property type="match status" value="1"/>
</dbReference>
<keyword evidence="6 12" id="KW-0479">Metal-binding</keyword>
<evidence type="ECO:0000256" key="6">
    <source>
        <dbReference type="ARBA" id="ARBA00022723"/>
    </source>
</evidence>
<dbReference type="InterPro" id="IPR011707">
    <property type="entry name" value="Cu-oxidase-like_N"/>
</dbReference>
<gene>
    <name evidence="16" type="primary">nirK</name>
    <name evidence="16" type="ORF">NX774_22475</name>
</gene>
<comment type="subcellular location">
    <subcellularLocation>
        <location evidence="1">Periplasm</location>
    </subcellularLocation>
</comment>
<dbReference type="NCBIfam" id="TIGR02376">
    <property type="entry name" value="Cu_nitrite_red"/>
    <property type="match status" value="1"/>
</dbReference>
<evidence type="ECO:0000256" key="8">
    <source>
        <dbReference type="ARBA" id="ARBA00022764"/>
    </source>
</evidence>
<comment type="catalytic activity">
    <reaction evidence="11 12">
        <text>nitric oxide + Fe(III)-[cytochrome c] + H2O = Fe(II)-[cytochrome c] + nitrite + 2 H(+)</text>
        <dbReference type="Rhea" id="RHEA:15233"/>
        <dbReference type="Rhea" id="RHEA-COMP:10350"/>
        <dbReference type="Rhea" id="RHEA-COMP:14399"/>
        <dbReference type="ChEBI" id="CHEBI:15377"/>
        <dbReference type="ChEBI" id="CHEBI:15378"/>
        <dbReference type="ChEBI" id="CHEBI:16301"/>
        <dbReference type="ChEBI" id="CHEBI:16480"/>
        <dbReference type="ChEBI" id="CHEBI:29033"/>
        <dbReference type="ChEBI" id="CHEBI:29034"/>
        <dbReference type="EC" id="1.7.2.1"/>
    </reaction>
</comment>
<keyword evidence="17" id="KW-1185">Reference proteome</keyword>
<evidence type="ECO:0000259" key="14">
    <source>
        <dbReference type="Pfam" id="PF07731"/>
    </source>
</evidence>
<evidence type="ECO:0000256" key="7">
    <source>
        <dbReference type="ARBA" id="ARBA00022737"/>
    </source>
</evidence>
<evidence type="ECO:0000259" key="13">
    <source>
        <dbReference type="Pfam" id="PF00127"/>
    </source>
</evidence>
<evidence type="ECO:0000256" key="11">
    <source>
        <dbReference type="ARBA" id="ARBA00049340"/>
    </source>
</evidence>
<dbReference type="RefSeq" id="WP_258824528.1">
    <property type="nucleotide sequence ID" value="NZ_JANUHB010000008.1"/>
</dbReference>
<dbReference type="EMBL" id="JANUHB010000008">
    <property type="protein sequence ID" value="MCS0810698.1"/>
    <property type="molecule type" value="Genomic_DNA"/>
</dbReference>
<evidence type="ECO:0000256" key="5">
    <source>
        <dbReference type="ARBA" id="ARBA00017290"/>
    </source>
</evidence>
<evidence type="ECO:0000256" key="12">
    <source>
        <dbReference type="RuleBase" id="RU365025"/>
    </source>
</evidence>
<comment type="similarity">
    <text evidence="2 12">Belongs to the multicopper oxidase family.</text>
</comment>
<accession>A0ABT2DHT7</accession>
<sequence length="466" mass="49426">MKRKLISTVIASLVLGAASMAPAYAQHQAHHAASAVQNVADVTFTLRTDIADGKLVFVGKGGALDGQANPTLRVPEGAVVQINLVNGDGATHDLTIADFGAKSNQVNGKGASTSIVFRANKKGEFNYICSLPGHVAAGMIGKLIVGDAAVQAKPQGVEISHDPRDVGTPVGARGPQHLKVNLDTTEVTGRLMDGSTYKYWTFNGKVPGPFIRVRVGDTVDVNLSNAADSHMIHSVDFHAVTGPGGGAAVTQAAPGNSKGFTFKALNPGLYVYHCATPMVAQHISNGMYGMILVEPEGGLPKVDREFYVMQGELYTAQRHGTAGENEFSLDKLLAEQPEHMIFNGNHEALTKTYRMEAKVGETVRIFFGVGGPNLTSSFHVIGEVFDRVYSMGDLTSPPLRNVQTTTVAPGGATMVEFKVEVPGRYVLVDHALSRMEKGLAGFLYVTGQDNPEVFKTSSKPDAASGH</sequence>
<dbReference type="InterPro" id="IPR008972">
    <property type="entry name" value="Cupredoxin"/>
</dbReference>
<dbReference type="PROSITE" id="PS00079">
    <property type="entry name" value="MULTICOPPER_OXIDASE1"/>
    <property type="match status" value="1"/>
</dbReference>
<reference evidence="16 17" key="1">
    <citation type="submission" date="2022-08" db="EMBL/GenBank/DDBJ databases">
        <title>Reclassification of Massilia species as members of the genera Telluria, Duganella, Pseudoduganella, Mokoshia gen. nov. and Zemynaea gen. nov. using orthogonal and non-orthogonal genome-based approaches.</title>
        <authorList>
            <person name="Bowman J.P."/>
        </authorList>
    </citation>
    <scope>NUCLEOTIDE SEQUENCE [LARGE SCALE GENOMIC DNA]</scope>
    <source>
        <strain evidence="16 17">JCM 31605</strain>
    </source>
</reference>
<dbReference type="CDD" id="cd04208">
    <property type="entry name" value="CuRO_2_CuNIR"/>
    <property type="match status" value="1"/>
</dbReference>
<keyword evidence="10 12" id="KW-0186">Copper</keyword>
<evidence type="ECO:0000256" key="10">
    <source>
        <dbReference type="ARBA" id="ARBA00023008"/>
    </source>
</evidence>
<dbReference type="PANTHER" id="PTHR11709">
    <property type="entry name" value="MULTI-COPPER OXIDASE"/>
    <property type="match status" value="1"/>
</dbReference>
<comment type="caution">
    <text evidence="16">The sequence shown here is derived from an EMBL/GenBank/DDBJ whole genome shotgun (WGS) entry which is preliminary data.</text>
</comment>
<dbReference type="Proteomes" id="UP001206126">
    <property type="component" value="Unassembled WGS sequence"/>
</dbReference>
<evidence type="ECO:0000256" key="3">
    <source>
        <dbReference type="ARBA" id="ARBA00011233"/>
    </source>
</evidence>
<evidence type="ECO:0000313" key="16">
    <source>
        <dbReference type="EMBL" id="MCS0810698.1"/>
    </source>
</evidence>
<comment type="cofactor">
    <cofactor evidence="12">
        <name>Cu(2+)</name>
        <dbReference type="ChEBI" id="CHEBI:29036"/>
    </cofactor>
    <text evidence="12">Binds 1 Cu(+) ion.</text>
</comment>
<feature type="signal peptide" evidence="12">
    <location>
        <begin position="1"/>
        <end position="25"/>
    </location>
</feature>
<keyword evidence="9 12" id="KW-0560">Oxidoreductase</keyword>
<evidence type="ECO:0000313" key="17">
    <source>
        <dbReference type="Proteomes" id="UP001206126"/>
    </source>
</evidence>
<dbReference type="Gene3D" id="2.60.40.420">
    <property type="entry name" value="Cupredoxins - blue copper proteins"/>
    <property type="match status" value="3"/>
</dbReference>
<feature type="domain" description="Plastocyanin-like" evidence="15">
    <location>
        <begin position="191"/>
        <end position="296"/>
    </location>
</feature>
<protein>
    <recommendedName>
        <fullName evidence="5 12">Copper-containing nitrite reductase</fullName>
        <ecNumber evidence="4 12">1.7.2.1</ecNumber>
    </recommendedName>
</protein>
<evidence type="ECO:0000256" key="9">
    <source>
        <dbReference type="ARBA" id="ARBA00023002"/>
    </source>
</evidence>
<keyword evidence="7" id="KW-0677">Repeat</keyword>
<feature type="domain" description="Plastocyanin-like" evidence="14">
    <location>
        <begin position="337"/>
        <end position="446"/>
    </location>
</feature>
<dbReference type="Pfam" id="PF07732">
    <property type="entry name" value="Cu-oxidase_3"/>
    <property type="match status" value="1"/>
</dbReference>
<dbReference type="Pfam" id="PF00127">
    <property type="entry name" value="Copper-bind"/>
    <property type="match status" value="1"/>
</dbReference>
<organism evidence="16 17">
    <name type="scientific">Massilia agilis</name>
    <dbReference type="NCBI Taxonomy" id="1811226"/>
    <lineage>
        <taxon>Bacteria</taxon>
        <taxon>Pseudomonadati</taxon>
        <taxon>Pseudomonadota</taxon>
        <taxon>Betaproteobacteria</taxon>
        <taxon>Burkholderiales</taxon>
        <taxon>Oxalobacteraceae</taxon>
        <taxon>Telluria group</taxon>
        <taxon>Massilia</taxon>
    </lineage>
</organism>
<evidence type="ECO:0000256" key="4">
    <source>
        <dbReference type="ARBA" id="ARBA00011882"/>
    </source>
</evidence>
<proteinExistence type="inferred from homology"/>
<evidence type="ECO:0000256" key="2">
    <source>
        <dbReference type="ARBA" id="ARBA00010609"/>
    </source>
</evidence>
<dbReference type="InterPro" id="IPR000923">
    <property type="entry name" value="BlueCu_1"/>
</dbReference>
<evidence type="ECO:0000256" key="1">
    <source>
        <dbReference type="ARBA" id="ARBA00004418"/>
    </source>
</evidence>
<dbReference type="InterPro" id="IPR001287">
    <property type="entry name" value="NO2-reductase_Cu"/>
</dbReference>